<dbReference type="Pfam" id="PF05209">
    <property type="entry name" value="MinC_N"/>
    <property type="match status" value="1"/>
</dbReference>
<keyword evidence="2" id="KW-0132">Cell division</keyword>
<keyword evidence="3" id="KW-0717">Septation</keyword>
<evidence type="ECO:0000313" key="9">
    <source>
        <dbReference type="Proteomes" id="UP000019141"/>
    </source>
</evidence>
<reference evidence="8 9" key="1">
    <citation type="journal article" date="2014" name="Nature">
        <title>An environmental bacterial taxon with a large and distinct metabolic repertoire.</title>
        <authorList>
            <person name="Wilson M.C."/>
            <person name="Mori T."/>
            <person name="Ruckert C."/>
            <person name="Uria A.R."/>
            <person name="Helf M.J."/>
            <person name="Takada K."/>
            <person name="Gernert C."/>
            <person name="Steffens U.A."/>
            <person name="Heycke N."/>
            <person name="Schmitt S."/>
            <person name="Rinke C."/>
            <person name="Helfrich E.J."/>
            <person name="Brachmann A.O."/>
            <person name="Gurgui C."/>
            <person name="Wakimoto T."/>
            <person name="Kracht M."/>
            <person name="Crusemann M."/>
            <person name="Hentschel U."/>
            <person name="Abe I."/>
            <person name="Matsunaga S."/>
            <person name="Kalinowski J."/>
            <person name="Takeyama H."/>
            <person name="Piel J."/>
        </authorList>
    </citation>
    <scope>NUCLEOTIDE SEQUENCE [LARGE SCALE GENOMIC DNA]</scope>
    <source>
        <strain evidence="9">TSY1</strain>
    </source>
</reference>
<accession>W4LWC5</accession>
<comment type="similarity">
    <text evidence="1">Belongs to the MinC family.</text>
</comment>
<dbReference type="InterPro" id="IPR005526">
    <property type="entry name" value="Septum_form_inhib_MinC_C"/>
</dbReference>
<evidence type="ECO:0000256" key="4">
    <source>
        <dbReference type="ARBA" id="ARBA00023306"/>
    </source>
</evidence>
<keyword evidence="4" id="KW-0131">Cell cycle</keyword>
<dbReference type="PANTHER" id="PTHR34108:SF1">
    <property type="entry name" value="SEPTUM SITE-DETERMINING PROTEIN MINC"/>
    <property type="match status" value="1"/>
</dbReference>
<evidence type="ECO:0000259" key="6">
    <source>
        <dbReference type="Pfam" id="PF03775"/>
    </source>
</evidence>
<dbReference type="Gene3D" id="2.160.20.70">
    <property type="match status" value="1"/>
</dbReference>
<gene>
    <name evidence="8" type="ORF">ETSY1_03675</name>
</gene>
<feature type="domain" description="Septum formation inhibitor MinC N-terminal" evidence="7">
    <location>
        <begin position="6"/>
        <end position="74"/>
    </location>
</feature>
<dbReference type="GO" id="GO:0051302">
    <property type="term" value="P:regulation of cell division"/>
    <property type="evidence" value="ECO:0007669"/>
    <property type="project" value="InterPro"/>
</dbReference>
<dbReference type="InterPro" id="IPR007874">
    <property type="entry name" value="MinC_N"/>
</dbReference>
<organism evidence="8 9">
    <name type="scientific">Entotheonella factor</name>
    <dbReference type="NCBI Taxonomy" id="1429438"/>
    <lineage>
        <taxon>Bacteria</taxon>
        <taxon>Pseudomonadati</taxon>
        <taxon>Nitrospinota/Tectimicrobiota group</taxon>
        <taxon>Candidatus Tectimicrobiota</taxon>
        <taxon>Candidatus Entotheonellia</taxon>
        <taxon>Candidatus Entotheonellales</taxon>
        <taxon>Candidatus Entotheonellaceae</taxon>
        <taxon>Candidatus Entotheonella</taxon>
    </lineage>
</organism>
<evidence type="ECO:0000259" key="7">
    <source>
        <dbReference type="Pfam" id="PF05209"/>
    </source>
</evidence>
<dbReference type="HOGENOM" id="CLU_048711_2_0_7"/>
<dbReference type="GO" id="GO:0000902">
    <property type="term" value="P:cell morphogenesis"/>
    <property type="evidence" value="ECO:0007669"/>
    <property type="project" value="InterPro"/>
</dbReference>
<dbReference type="GO" id="GO:0000917">
    <property type="term" value="P:division septum assembly"/>
    <property type="evidence" value="ECO:0007669"/>
    <property type="project" value="UniProtKB-KW"/>
</dbReference>
<dbReference type="Proteomes" id="UP000019141">
    <property type="component" value="Unassembled WGS sequence"/>
</dbReference>
<dbReference type="SUPFAM" id="SSF63848">
    <property type="entry name" value="Cell-division inhibitor MinC, C-terminal domain"/>
    <property type="match status" value="1"/>
</dbReference>
<evidence type="ECO:0000256" key="1">
    <source>
        <dbReference type="ARBA" id="ARBA00006291"/>
    </source>
</evidence>
<comment type="caution">
    <text evidence="8">The sequence shown here is derived from an EMBL/GenBank/DDBJ whole genome shotgun (WGS) entry which is preliminary data.</text>
</comment>
<feature type="domain" description="Septum formation inhibitor MinC C-terminal" evidence="6">
    <location>
        <begin position="109"/>
        <end position="177"/>
    </location>
</feature>
<evidence type="ECO:0000256" key="5">
    <source>
        <dbReference type="ARBA" id="ARBA00025606"/>
    </source>
</evidence>
<proteinExistence type="inferred from homology"/>
<dbReference type="AlphaFoldDB" id="W4LWC5"/>
<evidence type="ECO:0000256" key="3">
    <source>
        <dbReference type="ARBA" id="ARBA00023210"/>
    </source>
</evidence>
<comment type="function">
    <text evidence="5">Cell division inhibitor that blocks the formation of polar Z ring septums. Rapidly oscillates between the poles of the cell to destabilize FtsZ filaments that have formed before they mature into polar Z rings. Prevents FtsZ polymerization.</text>
</comment>
<keyword evidence="9" id="KW-1185">Reference proteome</keyword>
<dbReference type="InterPro" id="IPR016098">
    <property type="entry name" value="CAP/MinC_C"/>
</dbReference>
<dbReference type="Gene3D" id="3.30.160.540">
    <property type="match status" value="1"/>
</dbReference>
<dbReference type="InterPro" id="IPR036145">
    <property type="entry name" value="MinC_C_sf"/>
</dbReference>
<dbReference type="InterPro" id="IPR013033">
    <property type="entry name" value="MinC"/>
</dbReference>
<protein>
    <submittedName>
        <fullName evidence="8">Uncharacterized protein</fullName>
    </submittedName>
</protein>
<evidence type="ECO:0000256" key="2">
    <source>
        <dbReference type="ARBA" id="ARBA00022618"/>
    </source>
</evidence>
<dbReference type="EMBL" id="AZHW01000146">
    <property type="protein sequence ID" value="ETX02404.1"/>
    <property type="molecule type" value="Genomic_DNA"/>
</dbReference>
<dbReference type="PANTHER" id="PTHR34108">
    <property type="entry name" value="SEPTUM SITE-DETERMINING PROTEIN MINC"/>
    <property type="match status" value="1"/>
</dbReference>
<evidence type="ECO:0000313" key="8">
    <source>
        <dbReference type="EMBL" id="ETX02404.1"/>
    </source>
</evidence>
<sequence length="177" mass="19270">MSKSGVKFSGTDYGLLMRLEWETSFPQLLVELEEHLQQSLSFFSGAQVFLEVGQRPILQQDMEQLTVVLERYDVALQGVISAPPGQGRRPTVMPPMPQPDAHTSLHIERRTVRSGEKIAAEGHVIIMGDINPGAEVIAGSSIFVWGSLKGTAYAGVPDRSDAVIAALHLAPIQLRIA</sequence>
<feature type="non-terminal residue" evidence="8">
    <location>
        <position position="177"/>
    </location>
</feature>
<dbReference type="GO" id="GO:1901891">
    <property type="term" value="P:regulation of cell septum assembly"/>
    <property type="evidence" value="ECO:0007669"/>
    <property type="project" value="InterPro"/>
</dbReference>
<name>W4LWC5_ENTF1</name>
<dbReference type="Pfam" id="PF03775">
    <property type="entry name" value="MinC_C"/>
    <property type="match status" value="1"/>
</dbReference>